<organism evidence="1 2">
    <name type="scientific">Brassica napus</name>
    <name type="common">Rape</name>
    <dbReference type="NCBI Taxonomy" id="3708"/>
    <lineage>
        <taxon>Eukaryota</taxon>
        <taxon>Viridiplantae</taxon>
        <taxon>Streptophyta</taxon>
        <taxon>Embryophyta</taxon>
        <taxon>Tracheophyta</taxon>
        <taxon>Spermatophyta</taxon>
        <taxon>Magnoliopsida</taxon>
        <taxon>eudicotyledons</taxon>
        <taxon>Gunneridae</taxon>
        <taxon>Pentapetalae</taxon>
        <taxon>rosids</taxon>
        <taxon>malvids</taxon>
        <taxon>Brassicales</taxon>
        <taxon>Brassicaceae</taxon>
        <taxon>Brassiceae</taxon>
        <taxon>Brassica</taxon>
    </lineage>
</organism>
<dbReference type="EMBL" id="LK032442">
    <property type="protein sequence ID" value="CDY39182.1"/>
    <property type="molecule type" value="Genomic_DNA"/>
</dbReference>
<accession>A0A078HMS9</accession>
<evidence type="ECO:0000313" key="2">
    <source>
        <dbReference type="Proteomes" id="UP000028999"/>
    </source>
</evidence>
<gene>
    <name evidence="1" type="primary">BnaC09g21620D</name>
    <name evidence="1" type="ORF">GSBRNA2T00067382001</name>
</gene>
<dbReference type="AlphaFoldDB" id="A0A078HMS9"/>
<sequence length="93" mass="10353">MRASPMKGCGTVTIKRTWDAGWSLIIGKGPYKYNSIVPVGIDHLSVHAELGAKSFSIPLSHEMDDSSNVTFPLWGNPLKLEAHVVYFLYNSRF</sequence>
<reference evidence="1 2" key="1">
    <citation type="journal article" date="2014" name="Science">
        <title>Plant genetics. Early allopolyploid evolution in the post-Neolithic Brassica napus oilseed genome.</title>
        <authorList>
            <person name="Chalhoub B."/>
            <person name="Denoeud F."/>
            <person name="Liu S."/>
            <person name="Parkin I.A."/>
            <person name="Tang H."/>
            <person name="Wang X."/>
            <person name="Chiquet J."/>
            <person name="Belcram H."/>
            <person name="Tong C."/>
            <person name="Samans B."/>
            <person name="Correa M."/>
            <person name="Da Silva C."/>
            <person name="Just J."/>
            <person name="Falentin C."/>
            <person name="Koh C.S."/>
            <person name="Le Clainche I."/>
            <person name="Bernard M."/>
            <person name="Bento P."/>
            <person name="Noel B."/>
            <person name="Labadie K."/>
            <person name="Alberti A."/>
            <person name="Charles M."/>
            <person name="Arnaud D."/>
            <person name="Guo H."/>
            <person name="Daviaud C."/>
            <person name="Alamery S."/>
            <person name="Jabbari K."/>
            <person name="Zhao M."/>
            <person name="Edger P.P."/>
            <person name="Chelaifa H."/>
            <person name="Tack D."/>
            <person name="Lassalle G."/>
            <person name="Mestiri I."/>
            <person name="Schnel N."/>
            <person name="Le Paslier M.C."/>
            <person name="Fan G."/>
            <person name="Renault V."/>
            <person name="Bayer P.E."/>
            <person name="Golicz A.A."/>
            <person name="Manoli S."/>
            <person name="Lee T.H."/>
            <person name="Thi V.H."/>
            <person name="Chalabi S."/>
            <person name="Hu Q."/>
            <person name="Fan C."/>
            <person name="Tollenaere R."/>
            <person name="Lu Y."/>
            <person name="Battail C."/>
            <person name="Shen J."/>
            <person name="Sidebottom C.H."/>
            <person name="Wang X."/>
            <person name="Canaguier A."/>
            <person name="Chauveau A."/>
            <person name="Berard A."/>
            <person name="Deniot G."/>
            <person name="Guan M."/>
            <person name="Liu Z."/>
            <person name="Sun F."/>
            <person name="Lim Y.P."/>
            <person name="Lyons E."/>
            <person name="Town C.D."/>
            <person name="Bancroft I."/>
            <person name="Wang X."/>
            <person name="Meng J."/>
            <person name="Ma J."/>
            <person name="Pires J.C."/>
            <person name="King G.J."/>
            <person name="Brunel D."/>
            <person name="Delourme R."/>
            <person name="Renard M."/>
            <person name="Aury J.M."/>
            <person name="Adams K.L."/>
            <person name="Batley J."/>
            <person name="Snowdon R.J."/>
            <person name="Tost J."/>
            <person name="Edwards D."/>
            <person name="Zhou Y."/>
            <person name="Hua W."/>
            <person name="Sharpe A.G."/>
            <person name="Paterson A.H."/>
            <person name="Guan C."/>
            <person name="Wincker P."/>
        </authorList>
    </citation>
    <scope>NUCLEOTIDE SEQUENCE [LARGE SCALE GENOMIC DNA]</scope>
    <source>
        <strain evidence="2">cv. Darmor-bzh</strain>
    </source>
</reference>
<name>A0A078HMS9_BRANA</name>
<evidence type="ECO:0000313" key="1">
    <source>
        <dbReference type="EMBL" id="CDY39182.1"/>
    </source>
</evidence>
<dbReference type="Gramene" id="CDY39182">
    <property type="protein sequence ID" value="CDY39182"/>
    <property type="gene ID" value="GSBRNA2T00067382001"/>
</dbReference>
<dbReference type="PaxDb" id="3708-A0A078HMS9"/>
<protein>
    <submittedName>
        <fullName evidence="1">BnaC09g21620D protein</fullName>
    </submittedName>
</protein>
<proteinExistence type="predicted"/>
<keyword evidence="2" id="KW-1185">Reference proteome</keyword>
<dbReference type="Proteomes" id="UP000028999">
    <property type="component" value="Unassembled WGS sequence"/>
</dbReference>